<dbReference type="CDD" id="cd08422">
    <property type="entry name" value="PBP2_CrgA_like"/>
    <property type="match status" value="1"/>
</dbReference>
<sequence length="308" mass="33796">MNMAHLQLFVEVAAAGSFASVARQRHVDPSSVSRSIASLEDELATRLFQRTTRRVALTEAGERLLARIEPVLAELELATSEVRETVEEPAGTLRLTSSVTFGQHCIVPLLAELRTLYPRLRFHCLFSDANLDLVGERIDLAIRLAPHIEGDVIATKLIDTRYRVVSSPSYLRDNPLSAPAELSERNCILFDLPAYRSRWRFRDGAGHVETVAVSGALVMTPAGALRSAALAGLGPALLPDWLVGGDLADGRLVDLLPEHDVTATSFGTGIFAVYPSRAFLPRKVRVVIDFLRDALRRTALRSRPINVT</sequence>
<comment type="similarity">
    <text evidence="1">Belongs to the LysR transcriptional regulatory family.</text>
</comment>
<accession>A0ABY5MP65</accession>
<dbReference type="InterPro" id="IPR058163">
    <property type="entry name" value="LysR-type_TF_proteobact-type"/>
</dbReference>
<protein>
    <submittedName>
        <fullName evidence="6">HTH-type transcriptional regulator DmlR</fullName>
    </submittedName>
</protein>
<dbReference type="Gene3D" id="3.40.190.290">
    <property type="match status" value="1"/>
</dbReference>
<dbReference type="InterPro" id="IPR036390">
    <property type="entry name" value="WH_DNA-bd_sf"/>
</dbReference>
<dbReference type="Gene3D" id="1.10.10.10">
    <property type="entry name" value="Winged helix-like DNA-binding domain superfamily/Winged helix DNA-binding domain"/>
    <property type="match status" value="1"/>
</dbReference>
<gene>
    <name evidence="6" type="primary">dmlR_7</name>
    <name evidence="6" type="ORF">NTH_02899</name>
</gene>
<dbReference type="PANTHER" id="PTHR30537">
    <property type="entry name" value="HTH-TYPE TRANSCRIPTIONAL REGULATOR"/>
    <property type="match status" value="1"/>
</dbReference>
<dbReference type="PANTHER" id="PTHR30537:SF5">
    <property type="entry name" value="HTH-TYPE TRANSCRIPTIONAL ACTIVATOR TTDR-RELATED"/>
    <property type="match status" value="1"/>
</dbReference>
<dbReference type="EMBL" id="CP030941">
    <property type="protein sequence ID" value="UUP18418.1"/>
    <property type="molecule type" value="Genomic_DNA"/>
</dbReference>
<dbReference type="SUPFAM" id="SSF46785">
    <property type="entry name" value="Winged helix' DNA-binding domain"/>
    <property type="match status" value="1"/>
</dbReference>
<dbReference type="PROSITE" id="PS50931">
    <property type="entry name" value="HTH_LYSR"/>
    <property type="match status" value="1"/>
</dbReference>
<evidence type="ECO:0000256" key="4">
    <source>
        <dbReference type="ARBA" id="ARBA00023163"/>
    </source>
</evidence>
<keyword evidence="4" id="KW-0804">Transcription</keyword>
<evidence type="ECO:0000256" key="1">
    <source>
        <dbReference type="ARBA" id="ARBA00009437"/>
    </source>
</evidence>
<evidence type="ECO:0000256" key="2">
    <source>
        <dbReference type="ARBA" id="ARBA00023015"/>
    </source>
</evidence>
<organism evidence="6 7">
    <name type="scientific">Nitratireductor thuwali</name>
    <dbReference type="NCBI Taxonomy" id="2267699"/>
    <lineage>
        <taxon>Bacteria</taxon>
        <taxon>Pseudomonadati</taxon>
        <taxon>Pseudomonadota</taxon>
        <taxon>Alphaproteobacteria</taxon>
        <taxon>Hyphomicrobiales</taxon>
        <taxon>Phyllobacteriaceae</taxon>
        <taxon>Nitratireductor</taxon>
    </lineage>
</organism>
<keyword evidence="7" id="KW-1185">Reference proteome</keyword>
<keyword evidence="3" id="KW-0238">DNA-binding</keyword>
<keyword evidence="2" id="KW-0805">Transcription regulation</keyword>
<dbReference type="InterPro" id="IPR005119">
    <property type="entry name" value="LysR_subst-bd"/>
</dbReference>
<feature type="domain" description="HTH lysR-type" evidence="5">
    <location>
        <begin position="1"/>
        <end position="58"/>
    </location>
</feature>
<proteinExistence type="inferred from homology"/>
<dbReference type="SUPFAM" id="SSF53850">
    <property type="entry name" value="Periplasmic binding protein-like II"/>
    <property type="match status" value="1"/>
</dbReference>
<dbReference type="InterPro" id="IPR000847">
    <property type="entry name" value="LysR_HTH_N"/>
</dbReference>
<evidence type="ECO:0000313" key="7">
    <source>
        <dbReference type="Proteomes" id="UP001342418"/>
    </source>
</evidence>
<evidence type="ECO:0000313" key="6">
    <source>
        <dbReference type="EMBL" id="UUP18418.1"/>
    </source>
</evidence>
<dbReference type="InterPro" id="IPR036388">
    <property type="entry name" value="WH-like_DNA-bd_sf"/>
</dbReference>
<dbReference type="Pfam" id="PF03466">
    <property type="entry name" value="LysR_substrate"/>
    <property type="match status" value="1"/>
</dbReference>
<dbReference type="Proteomes" id="UP001342418">
    <property type="component" value="Chromosome"/>
</dbReference>
<evidence type="ECO:0000259" key="5">
    <source>
        <dbReference type="PROSITE" id="PS50931"/>
    </source>
</evidence>
<evidence type="ECO:0000256" key="3">
    <source>
        <dbReference type="ARBA" id="ARBA00023125"/>
    </source>
</evidence>
<reference evidence="6 7" key="1">
    <citation type="submission" date="2018-07" db="EMBL/GenBank/DDBJ databases">
        <title>Genome sequence of Nitratireductor thuwali#1536.</title>
        <authorList>
            <person name="Michoud G."/>
            <person name="Merlino G."/>
            <person name="Sefrji F.O."/>
            <person name="Daffonchio D."/>
        </authorList>
    </citation>
    <scope>NUCLEOTIDE SEQUENCE [LARGE SCALE GENOMIC DNA]</scope>
    <source>
        <strain evidence="7">Nit1536</strain>
    </source>
</reference>
<name>A0ABY5MP65_9HYPH</name>
<dbReference type="Pfam" id="PF00126">
    <property type="entry name" value="HTH_1"/>
    <property type="match status" value="1"/>
</dbReference>